<protein>
    <submittedName>
        <fullName evidence="2">VWFA-related protein</fullName>
    </submittedName>
</protein>
<reference evidence="2 3" key="1">
    <citation type="submission" date="2020-07" db="EMBL/GenBank/DDBJ databases">
        <title>Genomic Encyclopedia of Type Strains, Phase IV (KMG-V): Genome sequencing to study the core and pangenomes of soil and plant-associated prokaryotes.</title>
        <authorList>
            <person name="Whitman W."/>
        </authorList>
    </citation>
    <scope>NUCLEOTIDE SEQUENCE [LARGE SCALE GENOMIC DNA]</scope>
    <source>
        <strain evidence="2 3">M8UP30</strain>
    </source>
</reference>
<dbReference type="EMBL" id="JACCCV010000001">
    <property type="protein sequence ID" value="NYF50276.1"/>
    <property type="molecule type" value="Genomic_DNA"/>
</dbReference>
<accession>A0A7Y9T1Q2</accession>
<name>A0A7Y9T1Q2_9BACT</name>
<evidence type="ECO:0000313" key="2">
    <source>
        <dbReference type="EMBL" id="NYF50276.1"/>
    </source>
</evidence>
<feature type="signal peptide" evidence="1">
    <location>
        <begin position="1"/>
        <end position="23"/>
    </location>
</feature>
<feature type="chain" id="PRO_5030746257" evidence="1">
    <location>
        <begin position="24"/>
        <end position="364"/>
    </location>
</feature>
<dbReference type="AlphaFoldDB" id="A0A7Y9T1Q2"/>
<comment type="caution">
    <text evidence="2">The sequence shown here is derived from an EMBL/GenBank/DDBJ whole genome shotgun (WGS) entry which is preliminary data.</text>
</comment>
<organism evidence="2 3">
    <name type="scientific">Tunturiibacter lichenicola</name>
    <dbReference type="NCBI Taxonomy" id="2051959"/>
    <lineage>
        <taxon>Bacteria</taxon>
        <taxon>Pseudomonadati</taxon>
        <taxon>Acidobacteriota</taxon>
        <taxon>Terriglobia</taxon>
        <taxon>Terriglobales</taxon>
        <taxon>Acidobacteriaceae</taxon>
        <taxon>Tunturiibacter</taxon>
    </lineage>
</organism>
<proteinExistence type="predicted"/>
<sequence>MSTLNRAALVLFCLSFVPLSALSQQQTPPHSDQLPVTAAPPLTEARDPHLVLDVVVTDKSGKPRAGLTQNDFVVRDNNQVRKILSFRAVDGAAPAEPPVKIILIVDEVNTSFTRVAYERDQLRKFLLQNGGQLTHPVSLAFFSDTGTELQNGSSRDGNALLASFDQHVTKLRTIRRSTGFYGAEERFTLSLKGLNLLAATEAKEPGRKMVIWISPGWPILSGPNITLSTREEQGLFSSIVYLSTALRQARITLYSIDPLGVEDAATNRLTYYEEFLKPVSASKDAQAGNLALQVLARQSGGQALNSSNDITEQISRCVAEADAFYTLTVDPTSSDRPNQSHSVAVSVETPGVTARTRNLYYGQP</sequence>
<dbReference type="Proteomes" id="UP000534186">
    <property type="component" value="Unassembled WGS sequence"/>
</dbReference>
<keyword evidence="1" id="KW-0732">Signal</keyword>
<dbReference type="InterPro" id="IPR017802">
    <property type="entry name" value="VWFA-rel_acidobac-type"/>
</dbReference>
<dbReference type="NCBIfam" id="TIGR03436">
    <property type="entry name" value="acidobact_VWFA"/>
    <property type="match status" value="1"/>
</dbReference>
<evidence type="ECO:0000313" key="3">
    <source>
        <dbReference type="Proteomes" id="UP000534186"/>
    </source>
</evidence>
<evidence type="ECO:0000256" key="1">
    <source>
        <dbReference type="SAM" id="SignalP"/>
    </source>
</evidence>
<gene>
    <name evidence="2" type="ORF">HDF12_000641</name>
</gene>